<dbReference type="InterPro" id="IPR036610">
    <property type="entry name" value="PEBP-like_sf"/>
</dbReference>
<dbReference type="Pfam" id="PF01161">
    <property type="entry name" value="PBP"/>
    <property type="match status" value="1"/>
</dbReference>
<dbReference type="STRING" id="1802312.A3C06_04000"/>
<sequence>MNAKAPSTHSSAVLSIASTAFENGAAIPSVYTCDGKNISPPLAISGVPAEAKTLVLIMDDPDSPTGTWDHWIVFNIPTEGTSVQTLAETVEPHGVKGNNSWGRTGYGGPCPGSGSHRYYLTVYALDIALSLTEGSSKGDVEEAMQGHSIARGELMGHYQRMKR</sequence>
<evidence type="ECO:0000313" key="2">
    <source>
        <dbReference type="Proteomes" id="UP000177565"/>
    </source>
</evidence>
<dbReference type="SUPFAM" id="SSF49777">
    <property type="entry name" value="PEBP-like"/>
    <property type="match status" value="1"/>
</dbReference>
<dbReference type="PANTHER" id="PTHR30289">
    <property type="entry name" value="UNCHARACTERIZED PROTEIN YBCL-RELATED"/>
    <property type="match status" value="1"/>
</dbReference>
<proteinExistence type="predicted"/>
<dbReference type="NCBIfam" id="TIGR00481">
    <property type="entry name" value="YbhB/YbcL family Raf kinase inhibitor-like protein"/>
    <property type="match status" value="1"/>
</dbReference>
<name>A0A1G2MU36_9BACT</name>
<dbReference type="InterPro" id="IPR008914">
    <property type="entry name" value="PEBP"/>
</dbReference>
<dbReference type="Proteomes" id="UP000177565">
    <property type="component" value="Unassembled WGS sequence"/>
</dbReference>
<comment type="caution">
    <text evidence="1">The sequence shown here is derived from an EMBL/GenBank/DDBJ whole genome shotgun (WGS) entry which is preliminary data.</text>
</comment>
<reference evidence="1 2" key="1">
    <citation type="journal article" date="2016" name="Nat. Commun.">
        <title>Thousands of microbial genomes shed light on interconnected biogeochemical processes in an aquifer system.</title>
        <authorList>
            <person name="Anantharaman K."/>
            <person name="Brown C.T."/>
            <person name="Hug L.A."/>
            <person name="Sharon I."/>
            <person name="Castelle C.J."/>
            <person name="Probst A.J."/>
            <person name="Thomas B.C."/>
            <person name="Singh A."/>
            <person name="Wilkins M.J."/>
            <person name="Karaoz U."/>
            <person name="Brodie E.L."/>
            <person name="Williams K.H."/>
            <person name="Hubbard S.S."/>
            <person name="Banfield J.F."/>
        </authorList>
    </citation>
    <scope>NUCLEOTIDE SEQUENCE [LARGE SCALE GENOMIC DNA]</scope>
</reference>
<evidence type="ECO:0000313" key="1">
    <source>
        <dbReference type="EMBL" id="OHA27244.1"/>
    </source>
</evidence>
<accession>A0A1G2MU36</accession>
<protein>
    <recommendedName>
        <fullName evidence="3">Kinase inhibitor</fullName>
    </recommendedName>
</protein>
<dbReference type="AlphaFoldDB" id="A0A1G2MU36"/>
<dbReference type="InterPro" id="IPR005247">
    <property type="entry name" value="YbhB_YbcL/LppC-like"/>
</dbReference>
<organism evidence="1 2">
    <name type="scientific">Candidatus Taylorbacteria bacterium RIFCSPHIGHO2_02_FULL_46_13</name>
    <dbReference type="NCBI Taxonomy" id="1802312"/>
    <lineage>
        <taxon>Bacteria</taxon>
        <taxon>Candidatus Tayloriibacteriota</taxon>
    </lineage>
</organism>
<evidence type="ECO:0008006" key="3">
    <source>
        <dbReference type="Google" id="ProtNLM"/>
    </source>
</evidence>
<gene>
    <name evidence="1" type="ORF">A3C06_04000</name>
</gene>
<dbReference type="PANTHER" id="PTHR30289:SF1">
    <property type="entry name" value="PEBP (PHOSPHATIDYLETHANOLAMINE-BINDING PROTEIN) FAMILY PROTEIN"/>
    <property type="match status" value="1"/>
</dbReference>
<dbReference type="CDD" id="cd00865">
    <property type="entry name" value="PEBP_bact_arch"/>
    <property type="match status" value="1"/>
</dbReference>
<dbReference type="EMBL" id="MHRQ01000010">
    <property type="protein sequence ID" value="OHA27244.1"/>
    <property type="molecule type" value="Genomic_DNA"/>
</dbReference>
<dbReference type="Gene3D" id="3.90.280.10">
    <property type="entry name" value="PEBP-like"/>
    <property type="match status" value="1"/>
</dbReference>